<dbReference type="RefSeq" id="WP_127787435.1">
    <property type="nucleotide sequence ID" value="NZ_SACL01000003.1"/>
</dbReference>
<reference evidence="1 2" key="1">
    <citation type="submission" date="2019-01" db="EMBL/GenBank/DDBJ databases">
        <authorList>
            <person name="Chen W.-M."/>
        </authorList>
    </citation>
    <scope>NUCLEOTIDE SEQUENCE [LARGE SCALE GENOMIC DNA]</scope>
    <source>
        <strain evidence="1 2">CCP-6</strain>
    </source>
</reference>
<evidence type="ECO:0000313" key="2">
    <source>
        <dbReference type="Proteomes" id="UP000282957"/>
    </source>
</evidence>
<dbReference type="Proteomes" id="UP000282957">
    <property type="component" value="Unassembled WGS sequence"/>
</dbReference>
<dbReference type="OrthoDB" id="7284147at2"/>
<evidence type="ECO:0008006" key="3">
    <source>
        <dbReference type="Google" id="ProtNLM"/>
    </source>
</evidence>
<comment type="caution">
    <text evidence="1">The sequence shown here is derived from an EMBL/GenBank/DDBJ whole genome shotgun (WGS) entry which is preliminary data.</text>
</comment>
<sequence>MMDAVIAAGTRLAEALEAENQALASLDLNRAATLASVKIQASDAFAQAFTAASRAGARAEPALRGVTMELHTRLESLGAENRKLLEGAIALQSRVIETIAGAALPKANVPGYGARGQFRAPKQAPALALSARV</sequence>
<name>A0A437MGQ4_9PROT</name>
<proteinExistence type="predicted"/>
<evidence type="ECO:0000313" key="1">
    <source>
        <dbReference type="EMBL" id="RVT96785.1"/>
    </source>
</evidence>
<organism evidence="1 2">
    <name type="scientific">Rhodovarius crocodyli</name>
    <dbReference type="NCBI Taxonomy" id="1979269"/>
    <lineage>
        <taxon>Bacteria</taxon>
        <taxon>Pseudomonadati</taxon>
        <taxon>Pseudomonadota</taxon>
        <taxon>Alphaproteobacteria</taxon>
        <taxon>Acetobacterales</taxon>
        <taxon>Roseomonadaceae</taxon>
        <taxon>Rhodovarius</taxon>
    </lineage>
</organism>
<dbReference type="EMBL" id="SACL01000003">
    <property type="protein sequence ID" value="RVT96785.1"/>
    <property type="molecule type" value="Genomic_DNA"/>
</dbReference>
<protein>
    <recommendedName>
        <fullName evidence="3">Flagellar protein FlgN</fullName>
    </recommendedName>
</protein>
<dbReference type="AlphaFoldDB" id="A0A437MGQ4"/>
<gene>
    <name evidence="1" type="ORF">EOD42_10285</name>
</gene>
<keyword evidence="2" id="KW-1185">Reference proteome</keyword>
<accession>A0A437MGQ4</accession>